<dbReference type="RefSeq" id="WP_304178340.1">
    <property type="nucleotide sequence ID" value="NZ_DRGM01000007.1"/>
</dbReference>
<comment type="caution">
    <text evidence="2">The sequence shown here is derived from an EMBL/GenBank/DDBJ whole genome shotgun (WGS) entry which is preliminary data.</text>
</comment>
<dbReference type="Proteomes" id="UP000886188">
    <property type="component" value="Unassembled WGS sequence"/>
</dbReference>
<dbReference type="EMBL" id="DRGM01000007">
    <property type="protein sequence ID" value="HEA14934.1"/>
    <property type="molecule type" value="Genomic_DNA"/>
</dbReference>
<sequence>MMFNFCKLYFFVSLLTFFPLTLMAENEARETDQFTALEWLNKDKEFKNWCSQVTLVSNANVFQDTRDKANSLRSDYCNKNISDFSELQTRIVDLLEDLGRLFPASNLHSRLRLAEWKRIKETGEIAQFEVIDDPLLAISLDSSVPYRIQNDLLDECNASAKSIASESDCEAALIEFGVIYDFAQSTLAQPIAFELSKRLSLLEKNWGKFYNESKSQAIWELAINGAVFQKENKEHVFAEPPNWQWVIMHPTIIVENVTDAIDGDQLKEAVMIEAIGVDWWKQDKWFLPSGGAIIATYSDRSGVDDWGYGVSLNFDSKFTLGASDHGGDIGFFITIDLLKLIQDKASTIKKYRGSSDF</sequence>
<gene>
    <name evidence="2" type="ORF">ENH88_00470</name>
</gene>
<dbReference type="AlphaFoldDB" id="A0A7V1GD15"/>
<organism evidence="2">
    <name type="scientific">Pseudoalteromonas prydzensis</name>
    <dbReference type="NCBI Taxonomy" id="182141"/>
    <lineage>
        <taxon>Bacteria</taxon>
        <taxon>Pseudomonadati</taxon>
        <taxon>Pseudomonadota</taxon>
        <taxon>Gammaproteobacteria</taxon>
        <taxon>Alteromonadales</taxon>
        <taxon>Pseudoalteromonadaceae</taxon>
        <taxon>Pseudoalteromonas</taxon>
    </lineage>
</organism>
<name>A0A7V1GD15_9GAMM</name>
<feature type="signal peptide" evidence="1">
    <location>
        <begin position="1"/>
        <end position="24"/>
    </location>
</feature>
<accession>A0A7V1GD15</accession>
<protein>
    <submittedName>
        <fullName evidence="2">Uncharacterized protein</fullName>
    </submittedName>
</protein>
<evidence type="ECO:0000256" key="1">
    <source>
        <dbReference type="SAM" id="SignalP"/>
    </source>
</evidence>
<feature type="chain" id="PRO_5031460236" evidence="1">
    <location>
        <begin position="25"/>
        <end position="357"/>
    </location>
</feature>
<proteinExistence type="predicted"/>
<reference evidence="2" key="1">
    <citation type="journal article" date="2020" name="mSystems">
        <title>Genome- and Community-Level Interaction Insights into Carbon Utilization and Element Cycling Functions of Hydrothermarchaeota in Hydrothermal Sediment.</title>
        <authorList>
            <person name="Zhou Z."/>
            <person name="Liu Y."/>
            <person name="Xu W."/>
            <person name="Pan J."/>
            <person name="Luo Z.H."/>
            <person name="Li M."/>
        </authorList>
    </citation>
    <scope>NUCLEOTIDE SEQUENCE [LARGE SCALE GENOMIC DNA]</scope>
    <source>
        <strain evidence="2">HyVt-346</strain>
    </source>
</reference>
<evidence type="ECO:0000313" key="2">
    <source>
        <dbReference type="EMBL" id="HEA14934.1"/>
    </source>
</evidence>
<keyword evidence="1" id="KW-0732">Signal</keyword>